<dbReference type="AlphaFoldDB" id="A0A427KM05"/>
<dbReference type="PANTHER" id="PTHR30537:SF72">
    <property type="entry name" value="LYSR FAMILY TRANSCRIPTIONAL REGULATOR"/>
    <property type="match status" value="1"/>
</dbReference>
<evidence type="ECO:0000259" key="5">
    <source>
        <dbReference type="PROSITE" id="PS50931"/>
    </source>
</evidence>
<comment type="similarity">
    <text evidence="1">Belongs to the LysR transcriptional regulatory family.</text>
</comment>
<dbReference type="InterPro" id="IPR058163">
    <property type="entry name" value="LysR-type_TF_proteobact-type"/>
</dbReference>
<dbReference type="SUPFAM" id="SSF46785">
    <property type="entry name" value="Winged helix' DNA-binding domain"/>
    <property type="match status" value="1"/>
</dbReference>
<dbReference type="RefSeq" id="WP_046887532.1">
    <property type="nucleotide sequence ID" value="NZ_JAXAAV010000001.1"/>
</dbReference>
<evidence type="ECO:0000256" key="1">
    <source>
        <dbReference type="ARBA" id="ARBA00009437"/>
    </source>
</evidence>
<dbReference type="PROSITE" id="PS50931">
    <property type="entry name" value="HTH_LYSR"/>
    <property type="match status" value="1"/>
</dbReference>
<evidence type="ECO:0000313" key="6">
    <source>
        <dbReference type="EMBL" id="RSB30870.1"/>
    </source>
</evidence>
<keyword evidence="2" id="KW-0805">Transcription regulation</keyword>
<keyword evidence="4" id="KW-0804">Transcription</keyword>
<dbReference type="CDD" id="cd08472">
    <property type="entry name" value="PBP2_CrgA_like_3"/>
    <property type="match status" value="1"/>
</dbReference>
<dbReference type="Proteomes" id="UP000275321">
    <property type="component" value="Unassembled WGS sequence"/>
</dbReference>
<evidence type="ECO:0000256" key="2">
    <source>
        <dbReference type="ARBA" id="ARBA00023015"/>
    </source>
</evidence>
<dbReference type="PANTHER" id="PTHR30537">
    <property type="entry name" value="HTH-TYPE TRANSCRIPTIONAL REGULATOR"/>
    <property type="match status" value="1"/>
</dbReference>
<dbReference type="EMBL" id="RHWT01000012">
    <property type="protein sequence ID" value="RSB30870.1"/>
    <property type="molecule type" value="Genomic_DNA"/>
</dbReference>
<sequence length="305" mass="33666">MDSVDLFRIFLRVADNGSFVRAAESLNRPASTVSAAIQALESRLGARLFHRTTRSVSLTIDGHAFYPRCQAAVQNMDETENLFRENGRDVTGSIRVDVPGRVGSHLIIPAMPAFYQQYPGIRIELGVTDRNVNLAEEGVDCALRVGPLDNSGMVAKCLGYLSIINVASADYLATYGQPQSPEKLNQHYLIGYASPTSGRKELMEWVDKGEVKRTEVNSMLTVNSAEASIAACVAGLGILQIPAYDVHTYLANDVLYEVMPECRPQALPVNILYPHRRHLSRSVRAFTEWLTPLLQEKMQLSQKGG</sequence>
<dbReference type="SUPFAM" id="SSF53850">
    <property type="entry name" value="Periplasmic binding protein-like II"/>
    <property type="match status" value="1"/>
</dbReference>
<evidence type="ECO:0000256" key="4">
    <source>
        <dbReference type="ARBA" id="ARBA00023163"/>
    </source>
</evidence>
<dbReference type="InterPro" id="IPR036388">
    <property type="entry name" value="WH-like_DNA-bd_sf"/>
</dbReference>
<dbReference type="InterPro" id="IPR000847">
    <property type="entry name" value="LysR_HTH_N"/>
</dbReference>
<accession>A0A427KM05</accession>
<name>A0A427KM05_ENTCL</name>
<dbReference type="Pfam" id="PF00126">
    <property type="entry name" value="HTH_1"/>
    <property type="match status" value="1"/>
</dbReference>
<evidence type="ECO:0000256" key="3">
    <source>
        <dbReference type="ARBA" id="ARBA00023125"/>
    </source>
</evidence>
<dbReference type="GO" id="GO:0006351">
    <property type="term" value="P:DNA-templated transcription"/>
    <property type="evidence" value="ECO:0007669"/>
    <property type="project" value="TreeGrafter"/>
</dbReference>
<dbReference type="Gene3D" id="3.40.190.290">
    <property type="match status" value="1"/>
</dbReference>
<dbReference type="Pfam" id="PF03466">
    <property type="entry name" value="LysR_substrate"/>
    <property type="match status" value="1"/>
</dbReference>
<comment type="caution">
    <text evidence="6">The sequence shown here is derived from an EMBL/GenBank/DDBJ whole genome shotgun (WGS) entry which is preliminary data.</text>
</comment>
<keyword evidence="3" id="KW-0238">DNA-binding</keyword>
<gene>
    <name evidence="6" type="ORF">EGK68_11445</name>
</gene>
<evidence type="ECO:0000313" key="7">
    <source>
        <dbReference type="Proteomes" id="UP000275321"/>
    </source>
</evidence>
<dbReference type="Gene3D" id="1.10.10.10">
    <property type="entry name" value="Winged helix-like DNA-binding domain superfamily/Winged helix DNA-binding domain"/>
    <property type="match status" value="1"/>
</dbReference>
<reference evidence="6 7" key="1">
    <citation type="submission" date="2018-10" db="EMBL/GenBank/DDBJ databases">
        <title>Transmission dynamics of multidrug resistant bacteria on intensive care unit surfaces.</title>
        <authorList>
            <person name="D'Souza A.W."/>
            <person name="Potter R.F."/>
            <person name="Wallace M."/>
            <person name="Shupe A."/>
            <person name="Patel S."/>
            <person name="Sun S."/>
            <person name="Gul D."/>
            <person name="Kwon J.H."/>
            <person name="Andleeb S."/>
            <person name="Burnham C.-A.D."/>
            <person name="Dantas G."/>
        </authorList>
    </citation>
    <scope>NUCLEOTIDE SEQUENCE [LARGE SCALE GENOMIC DNA]</scope>
    <source>
        <strain evidence="6 7">EC_073</strain>
    </source>
</reference>
<feature type="domain" description="HTH lysR-type" evidence="5">
    <location>
        <begin position="1"/>
        <end position="59"/>
    </location>
</feature>
<organism evidence="6 7">
    <name type="scientific">Enterobacter cloacae</name>
    <dbReference type="NCBI Taxonomy" id="550"/>
    <lineage>
        <taxon>Bacteria</taxon>
        <taxon>Pseudomonadati</taxon>
        <taxon>Pseudomonadota</taxon>
        <taxon>Gammaproteobacteria</taxon>
        <taxon>Enterobacterales</taxon>
        <taxon>Enterobacteriaceae</taxon>
        <taxon>Enterobacter</taxon>
        <taxon>Enterobacter cloacae complex</taxon>
    </lineage>
</organism>
<dbReference type="InterPro" id="IPR036390">
    <property type="entry name" value="WH_DNA-bd_sf"/>
</dbReference>
<dbReference type="InterPro" id="IPR005119">
    <property type="entry name" value="LysR_subst-bd"/>
</dbReference>
<dbReference type="GO" id="GO:0043565">
    <property type="term" value="F:sequence-specific DNA binding"/>
    <property type="evidence" value="ECO:0007669"/>
    <property type="project" value="TreeGrafter"/>
</dbReference>
<protein>
    <submittedName>
        <fullName evidence="6">LysR family transcriptional regulator</fullName>
    </submittedName>
</protein>
<dbReference type="FunFam" id="1.10.10.10:FF:000001">
    <property type="entry name" value="LysR family transcriptional regulator"/>
    <property type="match status" value="1"/>
</dbReference>
<proteinExistence type="inferred from homology"/>
<dbReference type="GO" id="GO:0003700">
    <property type="term" value="F:DNA-binding transcription factor activity"/>
    <property type="evidence" value="ECO:0007669"/>
    <property type="project" value="InterPro"/>
</dbReference>